<feature type="compositionally biased region" description="Polar residues" evidence="11">
    <location>
        <begin position="231"/>
        <end position="259"/>
    </location>
</feature>
<evidence type="ECO:0000256" key="7">
    <source>
        <dbReference type="ARBA" id="ARBA00022989"/>
    </source>
</evidence>
<dbReference type="Proteomes" id="UP000268093">
    <property type="component" value="Unassembled WGS sequence"/>
</dbReference>
<evidence type="ECO:0000259" key="13">
    <source>
        <dbReference type="Pfam" id="PF22614"/>
    </source>
</evidence>
<dbReference type="GO" id="GO:0016020">
    <property type="term" value="C:membrane"/>
    <property type="evidence" value="ECO:0007669"/>
    <property type="project" value="UniProtKB-SubCell"/>
</dbReference>
<dbReference type="OrthoDB" id="2446728at2759"/>
<feature type="region of interest" description="Disordered" evidence="11">
    <location>
        <begin position="215"/>
        <end position="259"/>
    </location>
</feature>
<dbReference type="Pfam" id="PF03493">
    <property type="entry name" value="BK_channel_a"/>
    <property type="match status" value="1"/>
</dbReference>
<dbReference type="InterPro" id="IPR003148">
    <property type="entry name" value="RCK_N"/>
</dbReference>
<feature type="compositionally biased region" description="Basic and acidic residues" evidence="11">
    <location>
        <begin position="145"/>
        <end position="168"/>
    </location>
</feature>
<dbReference type="PANTHER" id="PTHR10027">
    <property type="entry name" value="CALCIUM-ACTIVATED POTASSIUM CHANNEL ALPHA CHAIN"/>
    <property type="match status" value="1"/>
</dbReference>
<keyword evidence="6" id="KW-0630">Potassium</keyword>
<dbReference type="PANTHER" id="PTHR10027:SF10">
    <property type="entry name" value="SLOWPOKE 2, ISOFORM D"/>
    <property type="match status" value="1"/>
</dbReference>
<evidence type="ECO:0000256" key="11">
    <source>
        <dbReference type="SAM" id="MobiDB-lite"/>
    </source>
</evidence>
<keyword evidence="10" id="KW-0407">Ion channel</keyword>
<accession>A0A433AMI0</accession>
<evidence type="ECO:0000256" key="1">
    <source>
        <dbReference type="ARBA" id="ARBA00004141"/>
    </source>
</evidence>
<evidence type="ECO:0000256" key="9">
    <source>
        <dbReference type="ARBA" id="ARBA00023136"/>
    </source>
</evidence>
<reference evidence="14 15" key="1">
    <citation type="journal article" date="2018" name="New Phytol.">
        <title>Phylogenomics of Endogonaceae and evolution of mycorrhizas within Mucoromycota.</title>
        <authorList>
            <person name="Chang Y."/>
            <person name="Desiro A."/>
            <person name="Na H."/>
            <person name="Sandor L."/>
            <person name="Lipzen A."/>
            <person name="Clum A."/>
            <person name="Barry K."/>
            <person name="Grigoriev I.V."/>
            <person name="Martin F.M."/>
            <person name="Stajich J.E."/>
            <person name="Smith M.E."/>
            <person name="Bonito G."/>
            <person name="Spatafora J.W."/>
        </authorList>
    </citation>
    <scope>NUCLEOTIDE SEQUENCE [LARGE SCALE GENOMIC DNA]</scope>
    <source>
        <strain evidence="14 15">GMNB39</strain>
    </source>
</reference>
<dbReference type="AlphaFoldDB" id="A0A433AMI0"/>
<dbReference type="Gene3D" id="3.40.50.720">
    <property type="entry name" value="NAD(P)-binding Rossmann-like Domain"/>
    <property type="match status" value="1"/>
</dbReference>
<sequence>KKKKKKILLPWSDLYWIKSYLQGVTQEIYPTRLSPHFRGHTFLEAAEIIYLRFGAQLFALGVRGTSSATSPRQNFAVHLNPAPHIIQGDEVGFVISGSVKIKEWVEQYGMGGKTDNEADVLLREEEWVGEGYGAMGRGTMPEMKVLNRKEEKNKGKEEKNKGKGEKTRPSAIIVSKPEDDDADMNLDLYEKAEELAVEDLDGSPSRARLVYMSHHNADSDDDSDSGHSHHTITAATPSQHNTISNTPIHNRSRSQSTASLLDTSIQRASGSGSTANPNPHLTSQNVRLARRLASLSTAPSIPSSVTAHLLLCDVSPVFPRNLEFFVGCLRGKEREMDVVVLSPVDPNDETRARLEALGRVWFVRGTGTVRKDLFRAGVERAKKCVVLSDRKTFFENQETADASALLMALNIEAMASEDNFFVIECAYRETFKMVGQSETVKCSEAFAQAMLRPSFMSGNVYAPDMLDTVICQNICIAALKHPLPNPHSLPPPPQCYYNPHIRPILSQLIFSHSRSDPQSHHNSFTRLLRRGNTEKDPVDDRDDRSMFTEMQEAVEGSHRGRAENEVDGEGEEETGFHGGHVSVIAVPGRFVGMYTI</sequence>
<feature type="compositionally biased region" description="Basic and acidic residues" evidence="11">
    <location>
        <begin position="531"/>
        <end position="546"/>
    </location>
</feature>
<dbReference type="EMBL" id="RBNI01017332">
    <property type="protein sequence ID" value="RUP03950.1"/>
    <property type="molecule type" value="Genomic_DNA"/>
</dbReference>
<comment type="caution">
    <text evidence="14">The sequence shown here is derived from an EMBL/GenBank/DDBJ whole genome shotgun (WGS) entry which is preliminary data.</text>
</comment>
<evidence type="ECO:0000313" key="15">
    <source>
        <dbReference type="Proteomes" id="UP000268093"/>
    </source>
</evidence>
<evidence type="ECO:0000256" key="4">
    <source>
        <dbReference type="ARBA" id="ARBA00022692"/>
    </source>
</evidence>
<evidence type="ECO:0000256" key="8">
    <source>
        <dbReference type="ARBA" id="ARBA00023065"/>
    </source>
</evidence>
<feature type="domain" description="Calcium-activated potassium channel BK alpha subunit" evidence="12">
    <location>
        <begin position="12"/>
        <end position="60"/>
    </location>
</feature>
<evidence type="ECO:0000313" key="14">
    <source>
        <dbReference type="EMBL" id="RUP03950.1"/>
    </source>
</evidence>
<feature type="domain" description="RCK N-terminal" evidence="13">
    <location>
        <begin position="306"/>
        <end position="418"/>
    </location>
</feature>
<keyword evidence="2" id="KW-0813">Transport</keyword>
<evidence type="ECO:0000259" key="12">
    <source>
        <dbReference type="Pfam" id="PF03493"/>
    </source>
</evidence>
<keyword evidence="3" id="KW-0633">Potassium transport</keyword>
<dbReference type="InterPro" id="IPR003929">
    <property type="entry name" value="K_chnl_BK_asu"/>
</dbReference>
<dbReference type="InterPro" id="IPR047871">
    <property type="entry name" value="K_chnl_Slo-like"/>
</dbReference>
<evidence type="ECO:0000256" key="2">
    <source>
        <dbReference type="ARBA" id="ARBA00022448"/>
    </source>
</evidence>
<keyword evidence="15" id="KW-1185">Reference proteome</keyword>
<feature type="region of interest" description="Disordered" evidence="11">
    <location>
        <begin position="138"/>
        <end position="179"/>
    </location>
</feature>
<keyword evidence="5" id="KW-0631">Potassium channel</keyword>
<comment type="subcellular location">
    <subcellularLocation>
        <location evidence="1">Membrane</location>
        <topology evidence="1">Multi-pass membrane protein</topology>
    </subcellularLocation>
</comment>
<evidence type="ECO:0000256" key="5">
    <source>
        <dbReference type="ARBA" id="ARBA00022826"/>
    </source>
</evidence>
<keyword evidence="7" id="KW-1133">Transmembrane helix</keyword>
<protein>
    <submittedName>
        <fullName evidence="14">Uncharacterized protein</fullName>
    </submittedName>
</protein>
<evidence type="ECO:0000256" key="3">
    <source>
        <dbReference type="ARBA" id="ARBA00022538"/>
    </source>
</evidence>
<name>A0A433AMI0_9FUNG</name>
<feature type="region of interest" description="Disordered" evidence="11">
    <location>
        <begin position="520"/>
        <end position="576"/>
    </location>
</feature>
<feature type="compositionally biased region" description="Basic and acidic residues" evidence="11">
    <location>
        <begin position="555"/>
        <end position="564"/>
    </location>
</feature>
<evidence type="ECO:0000256" key="6">
    <source>
        <dbReference type="ARBA" id="ARBA00022958"/>
    </source>
</evidence>
<evidence type="ECO:0000256" key="10">
    <source>
        <dbReference type="ARBA" id="ARBA00023303"/>
    </source>
</evidence>
<feature type="non-terminal residue" evidence="14">
    <location>
        <position position="1"/>
    </location>
</feature>
<keyword evidence="9" id="KW-0472">Membrane</keyword>
<keyword evidence="8" id="KW-0406">Ion transport</keyword>
<gene>
    <name evidence="14" type="ORF">BC936DRAFT_140568</name>
</gene>
<organism evidence="14 15">
    <name type="scientific">Jimgerdemannia flammicorona</name>
    <dbReference type="NCBI Taxonomy" id="994334"/>
    <lineage>
        <taxon>Eukaryota</taxon>
        <taxon>Fungi</taxon>
        <taxon>Fungi incertae sedis</taxon>
        <taxon>Mucoromycota</taxon>
        <taxon>Mucoromycotina</taxon>
        <taxon>Endogonomycetes</taxon>
        <taxon>Endogonales</taxon>
        <taxon>Endogonaceae</taxon>
        <taxon>Jimgerdemannia</taxon>
    </lineage>
</organism>
<keyword evidence="4" id="KW-0812">Transmembrane</keyword>
<dbReference type="GO" id="GO:0005267">
    <property type="term" value="F:potassium channel activity"/>
    <property type="evidence" value="ECO:0007669"/>
    <property type="project" value="UniProtKB-KW"/>
</dbReference>
<dbReference type="Pfam" id="PF22614">
    <property type="entry name" value="Slo-like_RCK"/>
    <property type="match status" value="1"/>
</dbReference>
<proteinExistence type="predicted"/>